<dbReference type="SUPFAM" id="SSF48264">
    <property type="entry name" value="Cytochrome P450"/>
    <property type="match status" value="1"/>
</dbReference>
<dbReference type="AlphaFoldDB" id="F4PXP7"/>
<protein>
    <submittedName>
        <fullName evidence="14">Cytochrome P450 family protein</fullName>
    </submittedName>
</protein>
<sequence>MKDVVMMIELSSCKRDILFNLIKKNTRFSNNDPPLACISAPIIGGLWRISKNPPEDLLGLAKKCGKIYGIWFGDNYTVFINDLQILEEAFIKKNQIFGNRPIVPSLRIVCENYNNLVLNDIDTWKPLRRFIDQSFTKTKLKALSSTIDLQSNNLIRKLKELSKDGQPVNPAPYYRKYTFSIILKMMFNVELSYEDEPDSGIMHTIFSPIDELVNRIAQGAIFDTVHILGPIYYHLYGRPLNRKLDSVRNITKQFIDQHRQTIDPKNIRDILDLFILGEYDDEIIINVFFDMLFAGVETTASTLQWLSIVMSNQPHEQELLREEIRSTFVHSEDIQPTADRSDCPQTCAVMKEILRYRMVVPFSVPRIASEDTTLGGYFIPKGTHLMGNFYALHATQFKDADQFKPSRFLDDTSFSNPTLSSQWVPFSIGPRNCLGFGLAREELQLSVAKIFHNFKISSFDGGQLDETPVHGITVAPKYQHIYKFEFLN</sequence>
<keyword evidence="4 12" id="KW-0349">Heme</keyword>
<keyword evidence="11" id="KW-0472">Membrane</keyword>
<dbReference type="PANTHER" id="PTHR24303">
    <property type="entry name" value="HEME-BINDING MONOOXYGENASE FAMILY"/>
    <property type="match status" value="1"/>
</dbReference>
<dbReference type="GO" id="GO:0004497">
    <property type="term" value="F:monooxygenase activity"/>
    <property type="evidence" value="ECO:0007669"/>
    <property type="project" value="UniProtKB-KW"/>
</dbReference>
<organism evidence="14 15">
    <name type="scientific">Cavenderia fasciculata</name>
    <name type="common">Slime mold</name>
    <name type="synonym">Dictyostelium fasciculatum</name>
    <dbReference type="NCBI Taxonomy" id="261658"/>
    <lineage>
        <taxon>Eukaryota</taxon>
        <taxon>Amoebozoa</taxon>
        <taxon>Evosea</taxon>
        <taxon>Eumycetozoa</taxon>
        <taxon>Dictyostelia</taxon>
        <taxon>Acytosteliales</taxon>
        <taxon>Cavenderiaceae</taxon>
        <taxon>Cavenderia</taxon>
    </lineage>
</organism>
<comment type="cofactor">
    <cofactor evidence="1 12">
        <name>heme</name>
        <dbReference type="ChEBI" id="CHEBI:30413"/>
    </cofactor>
</comment>
<evidence type="ECO:0000256" key="13">
    <source>
        <dbReference type="RuleBase" id="RU000461"/>
    </source>
</evidence>
<evidence type="ECO:0000256" key="12">
    <source>
        <dbReference type="PIRSR" id="PIRSR602401-1"/>
    </source>
</evidence>
<keyword evidence="7" id="KW-1133">Transmembrane helix</keyword>
<dbReference type="GO" id="GO:0016020">
    <property type="term" value="C:membrane"/>
    <property type="evidence" value="ECO:0007669"/>
    <property type="project" value="UniProtKB-SubCell"/>
</dbReference>
<evidence type="ECO:0000313" key="14">
    <source>
        <dbReference type="EMBL" id="EGG19557.1"/>
    </source>
</evidence>
<dbReference type="OMA" id="GAPCISW"/>
<evidence type="ECO:0000256" key="2">
    <source>
        <dbReference type="ARBA" id="ARBA00004167"/>
    </source>
</evidence>
<evidence type="ECO:0000256" key="10">
    <source>
        <dbReference type="ARBA" id="ARBA00023033"/>
    </source>
</evidence>
<dbReference type="InterPro" id="IPR002401">
    <property type="entry name" value="Cyt_P450_E_grp-I"/>
</dbReference>
<keyword evidence="10 13" id="KW-0503">Monooxygenase</keyword>
<evidence type="ECO:0000256" key="11">
    <source>
        <dbReference type="ARBA" id="ARBA00023136"/>
    </source>
</evidence>
<reference evidence="15" key="1">
    <citation type="journal article" date="2011" name="Genome Res.">
        <title>Phylogeny-wide analysis of social amoeba genomes highlights ancient origins for complex intercellular communication.</title>
        <authorList>
            <person name="Heidel A.J."/>
            <person name="Lawal H.M."/>
            <person name="Felder M."/>
            <person name="Schilde C."/>
            <person name="Helps N.R."/>
            <person name="Tunggal B."/>
            <person name="Rivero F."/>
            <person name="John U."/>
            <person name="Schleicher M."/>
            <person name="Eichinger L."/>
            <person name="Platzer M."/>
            <person name="Noegel A.A."/>
            <person name="Schaap P."/>
            <person name="Gloeckner G."/>
        </authorList>
    </citation>
    <scope>NUCLEOTIDE SEQUENCE [LARGE SCALE GENOMIC DNA]</scope>
    <source>
        <strain evidence="15">SH3</strain>
    </source>
</reference>
<dbReference type="Gene3D" id="1.10.630.10">
    <property type="entry name" value="Cytochrome P450"/>
    <property type="match status" value="1"/>
</dbReference>
<dbReference type="InterPro" id="IPR036396">
    <property type="entry name" value="Cyt_P450_sf"/>
</dbReference>
<evidence type="ECO:0000313" key="15">
    <source>
        <dbReference type="Proteomes" id="UP000007797"/>
    </source>
</evidence>
<dbReference type="PROSITE" id="PS00086">
    <property type="entry name" value="CYTOCHROME_P450"/>
    <property type="match status" value="1"/>
</dbReference>
<dbReference type="RefSeq" id="XP_004357851.1">
    <property type="nucleotide sequence ID" value="XM_004357794.1"/>
</dbReference>
<dbReference type="EMBL" id="GL883014">
    <property type="protein sequence ID" value="EGG19557.1"/>
    <property type="molecule type" value="Genomic_DNA"/>
</dbReference>
<dbReference type="OrthoDB" id="1470350at2759"/>
<keyword evidence="15" id="KW-1185">Reference proteome</keyword>
<keyword evidence="5" id="KW-0812">Transmembrane</keyword>
<dbReference type="CDD" id="cd20617">
    <property type="entry name" value="CYP1_2-like"/>
    <property type="match status" value="1"/>
</dbReference>
<dbReference type="KEGG" id="dfa:DFA_00135"/>
<evidence type="ECO:0000256" key="3">
    <source>
        <dbReference type="ARBA" id="ARBA00010617"/>
    </source>
</evidence>
<dbReference type="GeneID" id="14871671"/>
<evidence type="ECO:0000256" key="4">
    <source>
        <dbReference type="ARBA" id="ARBA00022617"/>
    </source>
</evidence>
<dbReference type="PRINTS" id="PR00463">
    <property type="entry name" value="EP450I"/>
</dbReference>
<dbReference type="GO" id="GO:0016705">
    <property type="term" value="F:oxidoreductase activity, acting on paired donors, with incorporation or reduction of molecular oxygen"/>
    <property type="evidence" value="ECO:0007669"/>
    <property type="project" value="InterPro"/>
</dbReference>
<dbReference type="Pfam" id="PF00067">
    <property type="entry name" value="p450"/>
    <property type="match status" value="1"/>
</dbReference>
<evidence type="ECO:0000256" key="6">
    <source>
        <dbReference type="ARBA" id="ARBA00022723"/>
    </source>
</evidence>
<dbReference type="GO" id="GO:0005506">
    <property type="term" value="F:iron ion binding"/>
    <property type="evidence" value="ECO:0007669"/>
    <property type="project" value="InterPro"/>
</dbReference>
<accession>F4PXP7</accession>
<dbReference type="Proteomes" id="UP000007797">
    <property type="component" value="Unassembled WGS sequence"/>
</dbReference>
<keyword evidence="9 12" id="KW-0408">Iron</keyword>
<feature type="binding site" description="axial binding residue" evidence="12">
    <location>
        <position position="433"/>
    </location>
    <ligand>
        <name>heme</name>
        <dbReference type="ChEBI" id="CHEBI:30413"/>
    </ligand>
    <ligandPart>
        <name>Fe</name>
        <dbReference type="ChEBI" id="CHEBI:18248"/>
    </ligandPart>
</feature>
<name>F4PXP7_CACFS</name>
<evidence type="ECO:0000256" key="1">
    <source>
        <dbReference type="ARBA" id="ARBA00001971"/>
    </source>
</evidence>
<proteinExistence type="inferred from homology"/>
<keyword evidence="6 12" id="KW-0479">Metal-binding</keyword>
<comment type="subcellular location">
    <subcellularLocation>
        <location evidence="2">Membrane</location>
        <topology evidence="2">Single-pass membrane protein</topology>
    </subcellularLocation>
</comment>
<dbReference type="InterPro" id="IPR017972">
    <property type="entry name" value="Cyt_P450_CS"/>
</dbReference>
<dbReference type="GO" id="GO:0020037">
    <property type="term" value="F:heme binding"/>
    <property type="evidence" value="ECO:0007669"/>
    <property type="project" value="InterPro"/>
</dbReference>
<comment type="similarity">
    <text evidence="3 13">Belongs to the cytochrome P450 family.</text>
</comment>
<evidence type="ECO:0000256" key="5">
    <source>
        <dbReference type="ARBA" id="ARBA00022692"/>
    </source>
</evidence>
<keyword evidence="8 13" id="KW-0560">Oxidoreductase</keyword>
<dbReference type="PANTHER" id="PTHR24303:SF31">
    <property type="entry name" value="CYTOCHROME P450 307A1-RELATED"/>
    <property type="match status" value="1"/>
</dbReference>
<evidence type="ECO:0000256" key="7">
    <source>
        <dbReference type="ARBA" id="ARBA00022989"/>
    </source>
</evidence>
<dbReference type="STRING" id="1054147.F4PXP7"/>
<dbReference type="InterPro" id="IPR001128">
    <property type="entry name" value="Cyt_P450"/>
</dbReference>
<dbReference type="PRINTS" id="PR00385">
    <property type="entry name" value="P450"/>
</dbReference>
<gene>
    <name evidence="14" type="primary">CYP520A1</name>
    <name evidence="14" type="ORF">DFA_00135</name>
</gene>
<evidence type="ECO:0000256" key="8">
    <source>
        <dbReference type="ARBA" id="ARBA00023002"/>
    </source>
</evidence>
<evidence type="ECO:0000256" key="9">
    <source>
        <dbReference type="ARBA" id="ARBA00023004"/>
    </source>
</evidence>